<evidence type="ECO:0000313" key="2">
    <source>
        <dbReference type="Proteomes" id="UP000692954"/>
    </source>
</evidence>
<comment type="caution">
    <text evidence="1">The sequence shown here is derived from an EMBL/GenBank/DDBJ whole genome shotgun (WGS) entry which is preliminary data.</text>
</comment>
<dbReference type="EMBL" id="CAJJDN010000158">
    <property type="protein sequence ID" value="CAD8125324.1"/>
    <property type="molecule type" value="Genomic_DNA"/>
</dbReference>
<dbReference type="Proteomes" id="UP000692954">
    <property type="component" value="Unassembled WGS sequence"/>
</dbReference>
<organism evidence="1 2">
    <name type="scientific">Paramecium sonneborni</name>
    <dbReference type="NCBI Taxonomy" id="65129"/>
    <lineage>
        <taxon>Eukaryota</taxon>
        <taxon>Sar</taxon>
        <taxon>Alveolata</taxon>
        <taxon>Ciliophora</taxon>
        <taxon>Intramacronucleata</taxon>
        <taxon>Oligohymenophorea</taxon>
        <taxon>Peniculida</taxon>
        <taxon>Parameciidae</taxon>
        <taxon>Paramecium</taxon>
    </lineage>
</organism>
<protein>
    <recommendedName>
        <fullName evidence="3">Ubiquitin-like domain-containing protein</fullName>
    </recommendedName>
</protein>
<name>A0A8S1RDE6_9CILI</name>
<accession>A0A8S1RDE6</accession>
<proteinExistence type="predicted"/>
<sequence length="107" mass="11935">MNQLLGQKLLGETSAQPNTIQINITVSMPNGDVQLQIQIDPGIPFNGFTKGITEQIFAQKMQAQYEETIEYVLQNGSNIQSNETRTLNQLGLKNFSRLQVRLKLKGG</sequence>
<keyword evidence="2" id="KW-1185">Reference proteome</keyword>
<dbReference type="AlphaFoldDB" id="A0A8S1RDE6"/>
<evidence type="ECO:0000313" key="1">
    <source>
        <dbReference type="EMBL" id="CAD8125324.1"/>
    </source>
</evidence>
<dbReference type="OrthoDB" id="10338136at2759"/>
<evidence type="ECO:0008006" key="3">
    <source>
        <dbReference type="Google" id="ProtNLM"/>
    </source>
</evidence>
<gene>
    <name evidence="1" type="ORF">PSON_ATCC_30995.1.T1580047</name>
</gene>
<reference evidence="1" key="1">
    <citation type="submission" date="2021-01" db="EMBL/GenBank/DDBJ databases">
        <authorList>
            <consortium name="Genoscope - CEA"/>
            <person name="William W."/>
        </authorList>
    </citation>
    <scope>NUCLEOTIDE SEQUENCE</scope>
</reference>